<name>A0A174A4C3_9FIRM</name>
<protein>
    <submittedName>
        <fullName evidence="1">Uncharacterized protein</fullName>
    </submittedName>
</protein>
<accession>A0A174A4C3</accession>
<dbReference type="EMBL" id="CYZA01000006">
    <property type="protein sequence ID" value="CUN82759.1"/>
    <property type="molecule type" value="Genomic_DNA"/>
</dbReference>
<dbReference type="Proteomes" id="UP000095447">
    <property type="component" value="Unassembled WGS sequence"/>
</dbReference>
<sequence>MKVGQKYKVRSWDDMKREFGIAQTGDEIYIPCLAFFVKDMCRFCGTTITVSYFIYDNVFRIEEDNGRYMWSTDMITPLGDLYEAIQSRRHSSDSSMG</sequence>
<organism evidence="1 2">
    <name type="scientific">Blautia obeum</name>
    <dbReference type="NCBI Taxonomy" id="40520"/>
    <lineage>
        <taxon>Bacteria</taxon>
        <taxon>Bacillati</taxon>
        <taxon>Bacillota</taxon>
        <taxon>Clostridia</taxon>
        <taxon>Lachnospirales</taxon>
        <taxon>Lachnospiraceae</taxon>
        <taxon>Blautia</taxon>
    </lineage>
</organism>
<evidence type="ECO:0000313" key="2">
    <source>
        <dbReference type="Proteomes" id="UP000095447"/>
    </source>
</evidence>
<reference evidence="1 2" key="1">
    <citation type="submission" date="2015-09" db="EMBL/GenBank/DDBJ databases">
        <authorList>
            <consortium name="Pathogen Informatics"/>
        </authorList>
    </citation>
    <scope>NUCLEOTIDE SEQUENCE [LARGE SCALE GENOMIC DNA]</scope>
    <source>
        <strain evidence="1 2">2789STDY5608838</strain>
    </source>
</reference>
<proteinExistence type="predicted"/>
<gene>
    <name evidence="1" type="ORF">ERS852395_01436</name>
</gene>
<evidence type="ECO:0000313" key="1">
    <source>
        <dbReference type="EMBL" id="CUN82759.1"/>
    </source>
</evidence>
<dbReference type="AlphaFoldDB" id="A0A174A4C3"/>